<dbReference type="EMBL" id="OEJX01000019">
    <property type="protein sequence ID" value="SOR61150.1"/>
    <property type="molecule type" value="Genomic_DNA"/>
</dbReference>
<comment type="caution">
    <text evidence="1">The sequence shown here is derived from an EMBL/GenBank/DDBJ whole genome shotgun (WGS) entry which is preliminary data.</text>
</comment>
<sequence length="39" mass="4724">MNDDHSFTDRANLYCFIILNRTFQLYFLKKVYSKNGLSF</sequence>
<evidence type="ECO:0000313" key="1">
    <source>
        <dbReference type="EMBL" id="SOR61150.1"/>
    </source>
</evidence>
<accession>A0AAQ1SN75</accession>
<gene>
    <name evidence="1" type="ORF">LMANV2_260010</name>
</gene>
<name>A0AAQ1SN75_LEPIR</name>
<reference evidence="1 2" key="1">
    <citation type="submission" date="2017-11" db="EMBL/GenBank/DDBJ databases">
        <authorList>
            <person name="Lechat P."/>
        </authorList>
    </citation>
    <scope>NUCLEOTIDE SEQUENCE [LARGE SCALE GENOMIC DNA]</scope>
    <source>
        <strain evidence="1">L495</strain>
    </source>
</reference>
<evidence type="ECO:0000313" key="2">
    <source>
        <dbReference type="Proteomes" id="UP000234460"/>
    </source>
</evidence>
<protein>
    <submittedName>
        <fullName evidence="1">Uncharacterized protein</fullName>
    </submittedName>
</protein>
<organism evidence="1 2">
    <name type="scientific">Leptospira interrogans serovar Manilae</name>
    <dbReference type="NCBI Taxonomy" id="214675"/>
    <lineage>
        <taxon>Bacteria</taxon>
        <taxon>Pseudomonadati</taxon>
        <taxon>Spirochaetota</taxon>
        <taxon>Spirochaetia</taxon>
        <taxon>Leptospirales</taxon>
        <taxon>Leptospiraceae</taxon>
        <taxon>Leptospira</taxon>
    </lineage>
</organism>
<proteinExistence type="predicted"/>
<dbReference type="Proteomes" id="UP000234460">
    <property type="component" value="Chromosome LMANV2"/>
</dbReference>
<dbReference type="AlphaFoldDB" id="A0AAQ1SN75"/>